<dbReference type="AlphaFoldDB" id="A0A3E0TTI1"/>
<feature type="compositionally biased region" description="Basic residues" evidence="1">
    <location>
        <begin position="51"/>
        <end position="61"/>
    </location>
</feature>
<dbReference type="Proteomes" id="UP000256478">
    <property type="component" value="Unassembled WGS sequence"/>
</dbReference>
<gene>
    <name evidence="2" type="ORF">DXX93_16430</name>
</gene>
<sequence>MTTTSTLAQRAIELLQQHIKALGYQALVHFELEGCCQSSSLLPAHIHRAAATRTHTKRHQAPQKNPNKALPATTQRKPLRSNTLSAAAPQSEKQLCEAHFVAINSALTQAGIEGKLVSEYWHNQWEYVSLFAGQSPLKEAHNLARAIQLLPELFAQQGFEHTLIKPVVWSGDTGQLAVGSKNIFTDRQRAVHIPNAIQVNVSVLDRHGNNLVAQDNFGEILQRCLLNTSLANSLLYMPEPDAFERLALKDKYGLAQELCSPTDISGGHQGSVALYKERGKHNQPMGVEVLLYDQHNKALVSEQNWQKTARVEHRLGSASTAYNPYVNVAYALANVMDALDAYLADQGQALLSQAFVEQALPSQMYASQDDSQASVESEQSAYGLFAKSRWFAERINRSARAAEHSNNEDRELGEQLTRSILTLYQPTNTIALLTTG</sequence>
<protein>
    <submittedName>
        <fullName evidence="2">Uncharacterized protein</fullName>
    </submittedName>
</protein>
<dbReference type="OrthoDB" id="6378487at2"/>
<feature type="region of interest" description="Disordered" evidence="1">
    <location>
        <begin position="51"/>
        <end position="88"/>
    </location>
</feature>
<evidence type="ECO:0000256" key="1">
    <source>
        <dbReference type="SAM" id="MobiDB-lite"/>
    </source>
</evidence>
<reference evidence="2 3" key="1">
    <citation type="submission" date="2018-08" db="EMBL/GenBank/DDBJ databases">
        <title>Thalassotalea euphylliae genome.</title>
        <authorList>
            <person name="Summers S."/>
            <person name="Rice S.A."/>
            <person name="Freckelton M.L."/>
            <person name="Nedved B.T."/>
            <person name="Hadfield M.G."/>
        </authorList>
    </citation>
    <scope>NUCLEOTIDE SEQUENCE [LARGE SCALE GENOMIC DNA]</scope>
    <source>
        <strain evidence="2 3">H1</strain>
    </source>
</reference>
<dbReference type="EMBL" id="QUOU01000001">
    <property type="protein sequence ID" value="REL27991.1"/>
    <property type="molecule type" value="Genomic_DNA"/>
</dbReference>
<accession>A0A3E0TTI1</accession>
<proteinExistence type="predicted"/>
<name>A0A3E0TTI1_9GAMM</name>
<dbReference type="RefSeq" id="WP_116009054.1">
    <property type="nucleotide sequence ID" value="NZ_QUOU01000001.1"/>
</dbReference>
<evidence type="ECO:0000313" key="3">
    <source>
        <dbReference type="Proteomes" id="UP000256478"/>
    </source>
</evidence>
<organism evidence="2 3">
    <name type="scientific">Thalassotalea euphylliae</name>
    <dbReference type="NCBI Taxonomy" id="1655234"/>
    <lineage>
        <taxon>Bacteria</taxon>
        <taxon>Pseudomonadati</taxon>
        <taxon>Pseudomonadota</taxon>
        <taxon>Gammaproteobacteria</taxon>
        <taxon>Alteromonadales</taxon>
        <taxon>Colwelliaceae</taxon>
        <taxon>Thalassotalea</taxon>
    </lineage>
</organism>
<comment type="caution">
    <text evidence="2">The sequence shown here is derived from an EMBL/GenBank/DDBJ whole genome shotgun (WGS) entry which is preliminary data.</text>
</comment>
<feature type="compositionally biased region" description="Polar residues" evidence="1">
    <location>
        <begin position="62"/>
        <end position="85"/>
    </location>
</feature>
<evidence type="ECO:0000313" key="2">
    <source>
        <dbReference type="EMBL" id="REL27991.1"/>
    </source>
</evidence>